<dbReference type="GO" id="GO:0030020">
    <property type="term" value="F:extracellular matrix structural constituent conferring tensile strength"/>
    <property type="evidence" value="ECO:0007669"/>
    <property type="project" value="TreeGrafter"/>
</dbReference>
<evidence type="ECO:0000256" key="1">
    <source>
        <dbReference type="ARBA" id="ARBA00022737"/>
    </source>
</evidence>
<name>A0A498SQP3_ACAVI</name>
<dbReference type="OrthoDB" id="5774418at2759"/>
<feature type="non-terminal residue" evidence="3">
    <location>
        <position position="231"/>
    </location>
</feature>
<dbReference type="STRING" id="6277.A0A498SQP3"/>
<keyword evidence="4" id="KW-1185">Reference proteome</keyword>
<dbReference type="Proteomes" id="UP000276991">
    <property type="component" value="Unassembled WGS sequence"/>
</dbReference>
<evidence type="ECO:0000313" key="3">
    <source>
        <dbReference type="EMBL" id="VBB34627.1"/>
    </source>
</evidence>
<keyword evidence="1" id="KW-0677">Repeat</keyword>
<dbReference type="AlphaFoldDB" id="A0A498SQP3"/>
<accession>A0A498SQP3</accession>
<proteinExistence type="predicted"/>
<dbReference type="EMBL" id="UPTC01003805">
    <property type="protein sequence ID" value="VBB34627.1"/>
    <property type="molecule type" value="Genomic_DNA"/>
</dbReference>
<sequence>MEYRSNTPELLYQPIYQFTNLYLKSSHEKACPSLLSPMPGPPGQPGPSGDDGPKGDPGQPGDPGIRGAEGQPGLPGPDGPKGLPGPAGVQGAQGEKGETGPMGPQGAGAGNGNQPIVHIDATDSKYGSQLSKQNISKIISLTAEKLEAAKNKIIRNSTLQPIQEVLDAMMENTSKIALSQMKGACPSLLSPMPGPPGQPGPSGDDGPKGDPGQPGDPGIRGAEGQPGLPGP</sequence>
<feature type="region of interest" description="Disordered" evidence="2">
    <location>
        <begin position="32"/>
        <end position="118"/>
    </location>
</feature>
<evidence type="ECO:0000313" key="4">
    <source>
        <dbReference type="Proteomes" id="UP000276991"/>
    </source>
</evidence>
<evidence type="ECO:0000256" key="2">
    <source>
        <dbReference type="SAM" id="MobiDB-lite"/>
    </source>
</evidence>
<dbReference type="GO" id="GO:0005615">
    <property type="term" value="C:extracellular space"/>
    <property type="evidence" value="ECO:0007669"/>
    <property type="project" value="TreeGrafter"/>
</dbReference>
<dbReference type="InterPro" id="IPR050149">
    <property type="entry name" value="Collagen_superfamily"/>
</dbReference>
<feature type="region of interest" description="Disordered" evidence="2">
    <location>
        <begin position="184"/>
        <end position="231"/>
    </location>
</feature>
<dbReference type="GO" id="GO:0031012">
    <property type="term" value="C:extracellular matrix"/>
    <property type="evidence" value="ECO:0007669"/>
    <property type="project" value="TreeGrafter"/>
</dbReference>
<reference evidence="3 4" key="1">
    <citation type="submission" date="2018-08" db="EMBL/GenBank/DDBJ databases">
        <authorList>
            <person name="Laetsch R D."/>
            <person name="Stevens L."/>
            <person name="Kumar S."/>
            <person name="Blaxter L. M."/>
        </authorList>
    </citation>
    <scope>NUCLEOTIDE SEQUENCE [LARGE SCALE GENOMIC DNA]</scope>
</reference>
<dbReference type="PANTHER" id="PTHR24023:SF1082">
    <property type="entry name" value="COLLAGEN TRIPLE HELIX REPEAT"/>
    <property type="match status" value="1"/>
</dbReference>
<dbReference type="Pfam" id="PF01391">
    <property type="entry name" value="Collagen"/>
    <property type="match status" value="1"/>
</dbReference>
<gene>
    <name evidence="3" type="ORF">NAV_LOCUS9418</name>
</gene>
<dbReference type="GO" id="GO:0030198">
    <property type="term" value="P:extracellular matrix organization"/>
    <property type="evidence" value="ECO:0007669"/>
    <property type="project" value="TreeGrafter"/>
</dbReference>
<protein>
    <recommendedName>
        <fullName evidence="5">Nematode cuticle collagen N-terminal domain-containing protein</fullName>
    </recommendedName>
</protein>
<evidence type="ECO:0008006" key="5">
    <source>
        <dbReference type="Google" id="ProtNLM"/>
    </source>
</evidence>
<dbReference type="InterPro" id="IPR008160">
    <property type="entry name" value="Collagen"/>
</dbReference>
<organism evidence="3 4">
    <name type="scientific">Acanthocheilonema viteae</name>
    <name type="common">Filarial nematode worm</name>
    <name type="synonym">Dipetalonema viteae</name>
    <dbReference type="NCBI Taxonomy" id="6277"/>
    <lineage>
        <taxon>Eukaryota</taxon>
        <taxon>Metazoa</taxon>
        <taxon>Ecdysozoa</taxon>
        <taxon>Nematoda</taxon>
        <taxon>Chromadorea</taxon>
        <taxon>Rhabditida</taxon>
        <taxon>Spirurina</taxon>
        <taxon>Spiruromorpha</taxon>
        <taxon>Filarioidea</taxon>
        <taxon>Onchocercidae</taxon>
        <taxon>Acanthocheilonema</taxon>
    </lineage>
</organism>
<dbReference type="PANTHER" id="PTHR24023">
    <property type="entry name" value="COLLAGEN ALPHA"/>
    <property type="match status" value="1"/>
</dbReference>